<dbReference type="WBParaSite" id="ALUE_0001308301-mRNA-1">
    <property type="protein sequence ID" value="ALUE_0001308301-mRNA-1"/>
    <property type="gene ID" value="ALUE_0001308301"/>
</dbReference>
<dbReference type="AlphaFoldDB" id="A0A0M3I7D3"/>
<evidence type="ECO:0000313" key="1">
    <source>
        <dbReference type="Proteomes" id="UP000036681"/>
    </source>
</evidence>
<sequence>MHTTTHDTTTLADNMTVEDAAVLRYIHQALGEQPRGIHDEPACLHNGANATYPVGRTASTNQIYTYLH</sequence>
<dbReference type="Proteomes" id="UP000036681">
    <property type="component" value="Unplaced"/>
</dbReference>
<reference evidence="2" key="1">
    <citation type="submission" date="2017-02" db="UniProtKB">
        <authorList>
            <consortium name="WormBaseParasite"/>
        </authorList>
    </citation>
    <scope>IDENTIFICATION</scope>
</reference>
<organism evidence="1 2">
    <name type="scientific">Ascaris lumbricoides</name>
    <name type="common">Giant roundworm</name>
    <dbReference type="NCBI Taxonomy" id="6252"/>
    <lineage>
        <taxon>Eukaryota</taxon>
        <taxon>Metazoa</taxon>
        <taxon>Ecdysozoa</taxon>
        <taxon>Nematoda</taxon>
        <taxon>Chromadorea</taxon>
        <taxon>Rhabditida</taxon>
        <taxon>Spirurina</taxon>
        <taxon>Ascaridomorpha</taxon>
        <taxon>Ascaridoidea</taxon>
        <taxon>Ascarididae</taxon>
        <taxon>Ascaris</taxon>
    </lineage>
</organism>
<proteinExistence type="predicted"/>
<protein>
    <submittedName>
        <fullName evidence="2">GST N-terminal domain-containing protein</fullName>
    </submittedName>
</protein>
<accession>A0A0M3I7D3</accession>
<keyword evidence="1" id="KW-1185">Reference proteome</keyword>
<name>A0A0M3I7D3_ASCLU</name>
<evidence type="ECO:0000313" key="2">
    <source>
        <dbReference type="WBParaSite" id="ALUE_0001308301-mRNA-1"/>
    </source>
</evidence>